<evidence type="ECO:0000259" key="1">
    <source>
        <dbReference type="PROSITE" id="PS51340"/>
    </source>
</evidence>
<gene>
    <name evidence="2" type="ordered locus">HCH_04763</name>
</gene>
<dbReference type="InterPro" id="IPR011037">
    <property type="entry name" value="Pyrv_Knase-like_insert_dom_sf"/>
</dbReference>
<dbReference type="InterPro" id="IPR005302">
    <property type="entry name" value="MoCF_Sase_C"/>
</dbReference>
<feature type="domain" description="MOSC" evidence="1">
    <location>
        <begin position="118"/>
        <end position="268"/>
    </location>
</feature>
<dbReference type="SUPFAM" id="SSF50800">
    <property type="entry name" value="PK beta-barrel domain-like"/>
    <property type="match status" value="1"/>
</dbReference>
<dbReference type="Proteomes" id="UP000000238">
    <property type="component" value="Chromosome"/>
</dbReference>
<dbReference type="PANTHER" id="PTHR14237">
    <property type="entry name" value="MOLYBDOPTERIN COFACTOR SULFURASE MOSC"/>
    <property type="match status" value="1"/>
</dbReference>
<dbReference type="PROSITE" id="PS51340">
    <property type="entry name" value="MOSC"/>
    <property type="match status" value="1"/>
</dbReference>
<dbReference type="SUPFAM" id="SSF141673">
    <property type="entry name" value="MOSC N-terminal domain-like"/>
    <property type="match status" value="1"/>
</dbReference>
<dbReference type="KEGG" id="hch:HCH_04763"/>
<dbReference type="Pfam" id="PF03473">
    <property type="entry name" value="MOSC"/>
    <property type="match status" value="1"/>
</dbReference>
<dbReference type="STRING" id="349521.HCH_04763"/>
<protein>
    <submittedName>
        <fullName evidence="2">Uncharacterized Fe-S protein</fullName>
    </submittedName>
</protein>
<dbReference type="AlphaFoldDB" id="Q2SD16"/>
<dbReference type="GO" id="GO:0003824">
    <property type="term" value="F:catalytic activity"/>
    <property type="evidence" value="ECO:0007669"/>
    <property type="project" value="InterPro"/>
</dbReference>
<dbReference type="EMBL" id="CP000155">
    <property type="protein sequence ID" value="ABC31458.1"/>
    <property type="molecule type" value="Genomic_DNA"/>
</dbReference>
<dbReference type="GO" id="GO:0030170">
    <property type="term" value="F:pyridoxal phosphate binding"/>
    <property type="evidence" value="ECO:0007669"/>
    <property type="project" value="InterPro"/>
</dbReference>
<dbReference type="PANTHER" id="PTHR14237:SF19">
    <property type="entry name" value="MITOCHONDRIAL AMIDOXIME REDUCING COMPONENT 1"/>
    <property type="match status" value="1"/>
</dbReference>
<dbReference type="OrthoDB" id="581532at2"/>
<keyword evidence="3" id="KW-1185">Reference proteome</keyword>
<sequence>MTDIRVTELNIYPVKSCAGVSLSRVAITNWGADRDRRFMLVDANGKFITARKQHRLVLVKAVVADNGLMLSAPGMSGLFVEAPEQESSAMESVQVWKDEVSALFVDARADAWFSEFLGEQARLVYIPERSFRQVDRAYYDAPHKVSFADAYPILATSESSLEDLNGRLRNPVKMTHFRPNIVVAGAESFAEDDWRRLRIGDVEFAAVKPCSRCVFTTIDPATGHKSPDTEPLRTLASYRKTELGAIFGQNLVQLNQGVICVGDKVELLD</sequence>
<proteinExistence type="predicted"/>
<reference evidence="2 3" key="1">
    <citation type="journal article" date="2005" name="Nucleic Acids Res.">
        <title>Genomic blueprint of Hahella chejuensis, a marine microbe producing an algicidal agent.</title>
        <authorList>
            <person name="Jeong H."/>
            <person name="Yim J.H."/>
            <person name="Lee C."/>
            <person name="Choi S.-H."/>
            <person name="Park Y.K."/>
            <person name="Yoon S.H."/>
            <person name="Hur C.-G."/>
            <person name="Kang H.-Y."/>
            <person name="Kim D."/>
            <person name="Lee H.H."/>
            <person name="Park K.H."/>
            <person name="Park S.-H."/>
            <person name="Park H.-S."/>
            <person name="Lee H.K."/>
            <person name="Oh T.K."/>
            <person name="Kim J.F."/>
        </authorList>
    </citation>
    <scope>NUCLEOTIDE SEQUENCE [LARGE SCALE GENOMIC DNA]</scope>
    <source>
        <strain evidence="2 3">KCTC 2396</strain>
    </source>
</reference>
<dbReference type="RefSeq" id="WP_011398523.1">
    <property type="nucleotide sequence ID" value="NC_007645.1"/>
</dbReference>
<dbReference type="Pfam" id="PF03476">
    <property type="entry name" value="MOSC_N"/>
    <property type="match status" value="1"/>
</dbReference>
<dbReference type="GO" id="GO:0030151">
    <property type="term" value="F:molybdenum ion binding"/>
    <property type="evidence" value="ECO:0007669"/>
    <property type="project" value="InterPro"/>
</dbReference>
<dbReference type="HOGENOM" id="CLU_028286_0_1_6"/>
<accession>Q2SD16</accession>
<dbReference type="eggNOG" id="COG3217">
    <property type="taxonomic scope" value="Bacteria"/>
</dbReference>
<name>Q2SD16_HAHCH</name>
<dbReference type="InterPro" id="IPR005303">
    <property type="entry name" value="MOCOS_middle"/>
</dbReference>
<evidence type="ECO:0000313" key="3">
    <source>
        <dbReference type="Proteomes" id="UP000000238"/>
    </source>
</evidence>
<evidence type="ECO:0000313" key="2">
    <source>
        <dbReference type="EMBL" id="ABC31458.1"/>
    </source>
</evidence>
<organism evidence="2 3">
    <name type="scientific">Hahella chejuensis (strain KCTC 2396)</name>
    <dbReference type="NCBI Taxonomy" id="349521"/>
    <lineage>
        <taxon>Bacteria</taxon>
        <taxon>Pseudomonadati</taxon>
        <taxon>Pseudomonadota</taxon>
        <taxon>Gammaproteobacteria</taxon>
        <taxon>Oceanospirillales</taxon>
        <taxon>Hahellaceae</taxon>
        <taxon>Hahella</taxon>
    </lineage>
</organism>